<organism evidence="2">
    <name type="scientific">Triticum aestivum</name>
    <name type="common">Wheat</name>
    <dbReference type="NCBI Taxonomy" id="4565"/>
    <lineage>
        <taxon>Eukaryota</taxon>
        <taxon>Viridiplantae</taxon>
        <taxon>Streptophyta</taxon>
        <taxon>Embryophyta</taxon>
        <taxon>Tracheophyta</taxon>
        <taxon>Spermatophyta</taxon>
        <taxon>Magnoliopsida</taxon>
        <taxon>Liliopsida</taxon>
        <taxon>Poales</taxon>
        <taxon>Poaceae</taxon>
        <taxon>BOP clade</taxon>
        <taxon>Pooideae</taxon>
        <taxon>Triticodae</taxon>
        <taxon>Triticeae</taxon>
        <taxon>Triticinae</taxon>
        <taxon>Triticum</taxon>
    </lineage>
</organism>
<feature type="region of interest" description="Disordered" evidence="1">
    <location>
        <begin position="146"/>
        <end position="215"/>
    </location>
</feature>
<dbReference type="OrthoDB" id="654309at2759"/>
<dbReference type="Proteomes" id="UP000019116">
    <property type="component" value="Chromosome 3B"/>
</dbReference>
<gene>
    <name evidence="2" type="primary">LOC123065120</name>
</gene>
<dbReference type="PANTHER" id="PTHR36892:SF4">
    <property type="match status" value="1"/>
</dbReference>
<reference evidence="2" key="1">
    <citation type="submission" date="2018-08" db="EMBL/GenBank/DDBJ databases">
        <authorList>
            <person name="Rossello M."/>
        </authorList>
    </citation>
    <scope>NUCLEOTIDE SEQUENCE [LARGE SCALE GENOMIC DNA]</scope>
    <source>
        <strain evidence="2">cv. Chinese Spring</strain>
    </source>
</reference>
<dbReference type="AlphaFoldDB" id="A0A3B6FMW0"/>
<dbReference type="Gramene" id="TraesCS3B02G157100.1">
    <property type="protein sequence ID" value="TraesCS3B02G157100.1"/>
    <property type="gene ID" value="TraesCS3B02G157100"/>
</dbReference>
<proteinExistence type="predicted"/>
<feature type="region of interest" description="Disordered" evidence="1">
    <location>
        <begin position="95"/>
        <end position="130"/>
    </location>
</feature>
<evidence type="ECO:0000313" key="2">
    <source>
        <dbReference type="EnsemblPlants" id="TraesCS3B02G157100.1"/>
    </source>
</evidence>
<dbReference type="OMA" id="KHQIRLE"/>
<dbReference type="EnsemblPlants" id="TraesCS3B02G157100.1">
    <property type="protein sequence ID" value="TraesCS3B02G157100.1"/>
    <property type="gene ID" value="TraesCS3B02G157100"/>
</dbReference>
<reference evidence="2" key="2">
    <citation type="submission" date="2018-10" db="UniProtKB">
        <authorList>
            <consortium name="EnsemblPlants"/>
        </authorList>
    </citation>
    <scope>IDENTIFICATION</scope>
</reference>
<sequence>MYFNFLLNNIYTPPYISPKHQIRLEIAGRFAPRECFNIASMASAAFSIRRYAESMRVEGAAEGRPPLYIEDLPPIKAPRFSWWADELASAVDAAGAAKPPKKRSISDLFDPAPALDVPPGGDSGCNEQTEVDGDEALCSMVRQAKEEKWKRRRQGEEDEEAAATAAPENTGGREPEGNFAATKDTLESTNFPDELDTHRSQKHETSQHHRKETENISEEINNAKKADTQKCIVNNKKCILTYTRRTSVKMAKEKHGNSKDKEVVELCRKSVNHVNFLEADGVLGSKISSCELPEQQSLCKLLSDAMASSSSPSSSTPMGEEKCVTVESSNSHMPKEAFTKTNEANKDYDHDDSAELSKMSAPLIDLNMAPPECTYLDCTYDSNLEVPNLENTHGETFNSDAELLDGRENWMNLSSDSQKLENQPPAVDMERVRSSRSVDTYLHGEAKKACDADVVGPPLSLREVSETSPTRQTVRLMGKDVEVCMTRGESFAETAQRHKVNSTSSIQASTYHASTSQAHFEYMTPHDSSSLFPTAHVSSGARLPYENRYGGFSNLQTNQPFLLGCPPPPSYGAAFYQLNSPPPRGYFSDPTPGEEPPAAPFLPITGQHGAPSSVCHANSPRQHIVDSASSSVCVLNSVSYTLSHPGHAIQEVSNHSSSGRCVQERSGLVKLTPGVKHILVPSDSTHGNSVPVHSCLPFGSRNGNAAGSENKGA</sequence>
<keyword evidence="3" id="KW-1185">Reference proteome</keyword>
<protein>
    <submittedName>
        <fullName evidence="2">Uncharacterized protein</fullName>
    </submittedName>
</protein>
<evidence type="ECO:0000313" key="3">
    <source>
        <dbReference type="Proteomes" id="UP000019116"/>
    </source>
</evidence>
<dbReference type="Gramene" id="TraesCS3B03G0374800.1">
    <property type="protein sequence ID" value="TraesCS3B03G0374800.1.CDS"/>
    <property type="gene ID" value="TraesCS3B03G0374800"/>
</dbReference>
<accession>A0A3B6FMW0</accession>
<name>A0A3B6FMW0_WHEAT</name>
<feature type="compositionally biased region" description="Basic and acidic residues" evidence="1">
    <location>
        <begin position="195"/>
        <end position="214"/>
    </location>
</feature>
<evidence type="ECO:0000256" key="1">
    <source>
        <dbReference type="SAM" id="MobiDB-lite"/>
    </source>
</evidence>
<dbReference type="PANTHER" id="PTHR36892">
    <property type="entry name" value="OS01G0201800 PROTEIN"/>
    <property type="match status" value="1"/>
</dbReference>